<dbReference type="EMBL" id="LR798225">
    <property type="protein sequence ID" value="CAB5194460.1"/>
    <property type="molecule type" value="Genomic_DNA"/>
</dbReference>
<gene>
    <name evidence="1" type="ORF">UFOVP172_5</name>
</gene>
<sequence>MALPNGAGGYQLGDGNLNEVILGTQSAPVAKTAAATLTAAELANGIITYTGAAVALTMPLGTDLDAAFSSMKVNSSFDFYIINIGGTNAATVTANTGVTLVGTAAVSAGASSNWRVRKTADATYVAYRIAG</sequence>
<reference evidence="1" key="1">
    <citation type="submission" date="2020-05" db="EMBL/GenBank/DDBJ databases">
        <authorList>
            <person name="Chiriac C."/>
            <person name="Salcher M."/>
            <person name="Ghai R."/>
            <person name="Kavagutti S V."/>
        </authorList>
    </citation>
    <scope>NUCLEOTIDE SEQUENCE</scope>
</reference>
<proteinExistence type="predicted"/>
<organism evidence="1">
    <name type="scientific">uncultured Caudovirales phage</name>
    <dbReference type="NCBI Taxonomy" id="2100421"/>
    <lineage>
        <taxon>Viruses</taxon>
        <taxon>Duplodnaviria</taxon>
        <taxon>Heunggongvirae</taxon>
        <taxon>Uroviricota</taxon>
        <taxon>Caudoviricetes</taxon>
        <taxon>Peduoviridae</taxon>
        <taxon>Maltschvirus</taxon>
        <taxon>Maltschvirus maltsch</taxon>
    </lineage>
</organism>
<evidence type="ECO:0000313" key="1">
    <source>
        <dbReference type="EMBL" id="CAB5194460.1"/>
    </source>
</evidence>
<protein>
    <submittedName>
        <fullName evidence="1">Uncharacterized protein</fullName>
    </submittedName>
</protein>
<accession>A0A6J7WDW6</accession>
<name>A0A6J7WDW6_9CAUD</name>